<dbReference type="SUPFAM" id="SSF53218">
    <property type="entry name" value="Molybdenum cofactor biosynthesis proteins"/>
    <property type="match status" value="1"/>
</dbReference>
<reference evidence="4" key="1">
    <citation type="journal article" date="2019" name="Int. J. Syst. Evol. Microbiol.">
        <title>The Global Catalogue of Microorganisms (GCM) 10K type strain sequencing project: providing services to taxonomists for standard genome sequencing and annotation.</title>
        <authorList>
            <consortium name="The Broad Institute Genomics Platform"/>
            <consortium name="The Broad Institute Genome Sequencing Center for Infectious Disease"/>
            <person name="Wu L."/>
            <person name="Ma J."/>
        </authorList>
    </citation>
    <scope>NUCLEOTIDE SEQUENCE [LARGE SCALE GENOMIC DNA]</scope>
    <source>
        <strain evidence="4">CGMCC 4.7426</strain>
    </source>
</reference>
<organism evidence="3 4">
    <name type="scientific">Virgibacillus kekensis</name>
    <dbReference type="NCBI Taxonomy" id="202261"/>
    <lineage>
        <taxon>Bacteria</taxon>
        <taxon>Bacillati</taxon>
        <taxon>Bacillota</taxon>
        <taxon>Bacilli</taxon>
        <taxon>Bacillales</taxon>
        <taxon>Bacillaceae</taxon>
        <taxon>Virgibacillus</taxon>
    </lineage>
</organism>
<evidence type="ECO:0000313" key="3">
    <source>
        <dbReference type="EMBL" id="MFC4557193.1"/>
    </source>
</evidence>
<dbReference type="InterPro" id="IPR041424">
    <property type="entry name" value="CinA_KH"/>
</dbReference>
<dbReference type="NCBIfam" id="TIGR00199">
    <property type="entry name" value="PncC_domain"/>
    <property type="match status" value="1"/>
</dbReference>
<dbReference type="SUPFAM" id="SSF142433">
    <property type="entry name" value="CinA-like"/>
    <property type="match status" value="1"/>
</dbReference>
<comment type="caution">
    <text evidence="3">The sequence shown here is derived from an EMBL/GenBank/DDBJ whole genome shotgun (WGS) entry which is preliminary data.</text>
</comment>
<dbReference type="Pfam" id="PF00994">
    <property type="entry name" value="MoCF_biosynth"/>
    <property type="match status" value="1"/>
</dbReference>
<evidence type="ECO:0000259" key="2">
    <source>
        <dbReference type="SMART" id="SM00852"/>
    </source>
</evidence>
<dbReference type="InterPro" id="IPR036653">
    <property type="entry name" value="CinA-like_C"/>
</dbReference>
<dbReference type="NCBIfam" id="NF001813">
    <property type="entry name" value="PRK00549.1"/>
    <property type="match status" value="1"/>
</dbReference>
<dbReference type="Pfam" id="PF02464">
    <property type="entry name" value="CinA"/>
    <property type="match status" value="1"/>
</dbReference>
<keyword evidence="4" id="KW-1185">Reference proteome</keyword>
<dbReference type="NCBIfam" id="TIGR00200">
    <property type="entry name" value="cinA_nterm"/>
    <property type="match status" value="1"/>
</dbReference>
<dbReference type="InterPro" id="IPR036425">
    <property type="entry name" value="MoaB/Mog-like_dom_sf"/>
</dbReference>
<protein>
    <recommendedName>
        <fullName evidence="1">Putative competence-damage inducible protein</fullName>
    </recommendedName>
</protein>
<comment type="similarity">
    <text evidence="1">Belongs to the CinA family.</text>
</comment>
<dbReference type="CDD" id="cd00885">
    <property type="entry name" value="cinA"/>
    <property type="match status" value="1"/>
</dbReference>
<feature type="domain" description="MoaB/Mog" evidence="2">
    <location>
        <begin position="7"/>
        <end position="174"/>
    </location>
</feature>
<dbReference type="SMART" id="SM00852">
    <property type="entry name" value="MoCF_biosynth"/>
    <property type="match status" value="1"/>
</dbReference>
<dbReference type="Gene3D" id="3.40.980.10">
    <property type="entry name" value="MoaB/Mog-like domain"/>
    <property type="match status" value="1"/>
</dbReference>
<name>A0ABV9DFT4_9BACI</name>
<dbReference type="PANTHER" id="PTHR13939:SF0">
    <property type="entry name" value="NMN AMIDOHYDROLASE-LIKE PROTEIN YFAY"/>
    <property type="match status" value="1"/>
</dbReference>
<dbReference type="Gene3D" id="3.90.950.20">
    <property type="entry name" value="CinA-like"/>
    <property type="match status" value="1"/>
</dbReference>
<dbReference type="Proteomes" id="UP001595989">
    <property type="component" value="Unassembled WGS sequence"/>
</dbReference>
<dbReference type="Pfam" id="PF18146">
    <property type="entry name" value="CinA_KH"/>
    <property type="match status" value="1"/>
</dbReference>
<dbReference type="Gene3D" id="3.30.70.2860">
    <property type="match status" value="1"/>
</dbReference>
<dbReference type="InterPro" id="IPR008136">
    <property type="entry name" value="CinA_C"/>
</dbReference>
<dbReference type="RefSeq" id="WP_390293132.1">
    <property type="nucleotide sequence ID" value="NZ_JBHSFU010000003.1"/>
</dbReference>
<dbReference type="PIRSF" id="PIRSF006728">
    <property type="entry name" value="CinA"/>
    <property type="match status" value="1"/>
</dbReference>
<evidence type="ECO:0000313" key="4">
    <source>
        <dbReference type="Proteomes" id="UP001595989"/>
    </source>
</evidence>
<dbReference type="NCBIfam" id="TIGR00177">
    <property type="entry name" value="molyb_syn"/>
    <property type="match status" value="1"/>
</dbReference>
<gene>
    <name evidence="1" type="primary">cinA</name>
    <name evidence="3" type="ORF">ACFO3D_03065</name>
</gene>
<dbReference type="HAMAP" id="MF_00226_B">
    <property type="entry name" value="CinA_B"/>
    <property type="match status" value="1"/>
</dbReference>
<evidence type="ECO:0000256" key="1">
    <source>
        <dbReference type="HAMAP-Rule" id="MF_00226"/>
    </source>
</evidence>
<accession>A0ABV9DFT4</accession>
<dbReference type="InterPro" id="IPR050101">
    <property type="entry name" value="CinA"/>
</dbReference>
<dbReference type="EMBL" id="JBHSFU010000003">
    <property type="protein sequence ID" value="MFC4557193.1"/>
    <property type="molecule type" value="Genomic_DNA"/>
</dbReference>
<sequence length="415" mass="45444">MKQTRAEIVAVGTELLLGQISNTNAQWMSTKLADVGMDVFYHSVVGDNLERVYEQFRLSSSRSDVILVTGGLGPTEDDLTREAFQKLAGYKMVEHQPSMQKIEAFYKERNAVMTENNRKQARVFEGAVVIENNVGMAPGMIVSHQGKTWIFMPGVPREMKQMMNDSVLPHLQNLTGEQHVIESTMLKFSGIGESTLEDTLSELIQTQSNPTIAPLAQEDGVAIRLTAKAATRDEARSLLIGTKKQILDKAGDHYFGSDEETLEQLVVKLLKEKGKTIAAAESLTGGLFTERLISVPGASDVCRGGVVCYDISVKEDLLKVPGDILKENGTVSEECASSMAENISGVLGSDLGISFTGVAGPDQVEGHPAGTVYIAIYSGSDRITSEKFFFQGNRQLIRKRTVIKGLELLYKYLKK</sequence>
<dbReference type="PANTHER" id="PTHR13939">
    <property type="entry name" value="NICOTINAMIDE-NUCLEOTIDE AMIDOHYDROLASE PNCC"/>
    <property type="match status" value="1"/>
</dbReference>
<dbReference type="InterPro" id="IPR001453">
    <property type="entry name" value="MoaB/Mog_dom"/>
</dbReference>
<dbReference type="InterPro" id="IPR008135">
    <property type="entry name" value="Competence-induced_CinA"/>
</dbReference>
<proteinExistence type="inferred from homology"/>